<dbReference type="OrthoDB" id="1972820at2"/>
<accession>A0A1H3IG58</accession>
<dbReference type="GO" id="GO:0003677">
    <property type="term" value="F:DNA binding"/>
    <property type="evidence" value="ECO:0007669"/>
    <property type="project" value="UniProtKB-KW"/>
</dbReference>
<dbReference type="PRINTS" id="PR00035">
    <property type="entry name" value="HTHGNTR"/>
</dbReference>
<proteinExistence type="predicted"/>
<dbReference type="Pfam" id="PF07729">
    <property type="entry name" value="FCD"/>
    <property type="match status" value="1"/>
</dbReference>
<evidence type="ECO:0000313" key="6">
    <source>
        <dbReference type="Proteomes" id="UP000199652"/>
    </source>
</evidence>
<keyword evidence="2" id="KW-0238">DNA-binding</keyword>
<dbReference type="PANTHER" id="PTHR43537">
    <property type="entry name" value="TRANSCRIPTIONAL REGULATOR, GNTR FAMILY"/>
    <property type="match status" value="1"/>
</dbReference>
<feature type="domain" description="HTH gntR-type" evidence="4">
    <location>
        <begin position="9"/>
        <end position="77"/>
    </location>
</feature>
<reference evidence="6" key="1">
    <citation type="submission" date="2016-10" db="EMBL/GenBank/DDBJ databases">
        <authorList>
            <person name="Varghese N."/>
            <person name="Submissions S."/>
        </authorList>
    </citation>
    <scope>NUCLEOTIDE SEQUENCE [LARGE SCALE GENOMIC DNA]</scope>
    <source>
        <strain evidence="6">VPI 5359</strain>
    </source>
</reference>
<gene>
    <name evidence="5" type="ORF">SAMN04488579_12310</name>
</gene>
<dbReference type="GO" id="GO:0003700">
    <property type="term" value="F:DNA-binding transcription factor activity"/>
    <property type="evidence" value="ECO:0007669"/>
    <property type="project" value="InterPro"/>
</dbReference>
<evidence type="ECO:0000256" key="3">
    <source>
        <dbReference type="ARBA" id="ARBA00023163"/>
    </source>
</evidence>
<evidence type="ECO:0000256" key="1">
    <source>
        <dbReference type="ARBA" id="ARBA00023015"/>
    </source>
</evidence>
<dbReference type="SMART" id="SM00345">
    <property type="entry name" value="HTH_GNTR"/>
    <property type="match status" value="1"/>
</dbReference>
<dbReference type="CDD" id="cd07377">
    <property type="entry name" value="WHTH_GntR"/>
    <property type="match status" value="1"/>
</dbReference>
<dbReference type="PROSITE" id="PS50949">
    <property type="entry name" value="HTH_GNTR"/>
    <property type="match status" value="1"/>
</dbReference>
<dbReference type="SUPFAM" id="SSF46785">
    <property type="entry name" value="Winged helix' DNA-binding domain"/>
    <property type="match status" value="1"/>
</dbReference>
<dbReference type="Gene3D" id="1.10.10.10">
    <property type="entry name" value="Winged helix-like DNA-binding domain superfamily/Winged helix DNA-binding domain"/>
    <property type="match status" value="1"/>
</dbReference>
<keyword evidence="6" id="KW-1185">Reference proteome</keyword>
<dbReference type="InterPro" id="IPR036390">
    <property type="entry name" value="WH_DNA-bd_sf"/>
</dbReference>
<dbReference type="Pfam" id="PF00392">
    <property type="entry name" value="GntR"/>
    <property type="match status" value="1"/>
</dbReference>
<dbReference type="InterPro" id="IPR008920">
    <property type="entry name" value="TF_FadR/GntR_C"/>
</dbReference>
<dbReference type="SMART" id="SM00895">
    <property type="entry name" value="FCD"/>
    <property type="match status" value="1"/>
</dbReference>
<dbReference type="InterPro" id="IPR000524">
    <property type="entry name" value="Tscrpt_reg_HTH_GntR"/>
</dbReference>
<keyword evidence="1" id="KW-0805">Transcription regulation</keyword>
<evidence type="ECO:0000259" key="4">
    <source>
        <dbReference type="PROSITE" id="PS50949"/>
    </source>
</evidence>
<sequence length="241" mass="27478">MVYKDISQKRIYLQILDQIKDNIVHKQLRAGDRLPPERQWAEQLGVSRATVREAIRSLEMYGLVTCRQGEGNFVSDNLSTALTQPLSIMFWLNDGEVRDIHRFRQALELQAAHLAGENASDADIAFLTDIHTRMERAENEKAASVLDKEFHDTIANISGNCLIRDTLSSATGLMEDIIREGRTAILKKEQDAEVINFQHRRILEGIASKDGRLAEKRMLEHMLYIEDFLDELTEGMNANRA</sequence>
<dbReference type="EMBL" id="FNOU01000023">
    <property type="protein sequence ID" value="SDY26786.1"/>
    <property type="molecule type" value="Genomic_DNA"/>
</dbReference>
<dbReference type="Gene3D" id="1.20.120.530">
    <property type="entry name" value="GntR ligand-binding domain-like"/>
    <property type="match status" value="1"/>
</dbReference>
<dbReference type="AlphaFoldDB" id="A0A1H3IG58"/>
<dbReference type="PANTHER" id="PTHR43537:SF5">
    <property type="entry name" value="UXU OPERON TRANSCRIPTIONAL REGULATOR"/>
    <property type="match status" value="1"/>
</dbReference>
<dbReference type="Proteomes" id="UP000199652">
    <property type="component" value="Unassembled WGS sequence"/>
</dbReference>
<keyword evidence="5" id="KW-0670">Pyruvate</keyword>
<dbReference type="InterPro" id="IPR036388">
    <property type="entry name" value="WH-like_DNA-bd_sf"/>
</dbReference>
<protein>
    <submittedName>
        <fullName evidence="5">GntR family transcriptional regulator, transcriptional repressor for pyruvate dehydrogenase complex</fullName>
    </submittedName>
</protein>
<dbReference type="InterPro" id="IPR011711">
    <property type="entry name" value="GntR_C"/>
</dbReference>
<organism evidence="5 6">
    <name type="scientific">Eubacterium barkeri</name>
    <name type="common">Clostridium barkeri</name>
    <dbReference type="NCBI Taxonomy" id="1528"/>
    <lineage>
        <taxon>Bacteria</taxon>
        <taxon>Bacillati</taxon>
        <taxon>Bacillota</taxon>
        <taxon>Clostridia</taxon>
        <taxon>Eubacteriales</taxon>
        <taxon>Eubacteriaceae</taxon>
        <taxon>Eubacterium</taxon>
    </lineage>
</organism>
<name>A0A1H3IG58_EUBBA</name>
<evidence type="ECO:0000313" key="5">
    <source>
        <dbReference type="EMBL" id="SDY26786.1"/>
    </source>
</evidence>
<keyword evidence="3" id="KW-0804">Transcription</keyword>
<evidence type="ECO:0000256" key="2">
    <source>
        <dbReference type="ARBA" id="ARBA00023125"/>
    </source>
</evidence>
<dbReference type="SUPFAM" id="SSF48008">
    <property type="entry name" value="GntR ligand-binding domain-like"/>
    <property type="match status" value="1"/>
</dbReference>
<dbReference type="STRING" id="1528.SAMN04488579_12310"/>